<dbReference type="GO" id="GO:0006401">
    <property type="term" value="P:RNA catabolic process"/>
    <property type="evidence" value="ECO:0007669"/>
    <property type="project" value="TreeGrafter"/>
</dbReference>
<dbReference type="InterPro" id="IPR001568">
    <property type="entry name" value="RNase_T2-like"/>
</dbReference>
<dbReference type="PANTHER" id="PTHR11240">
    <property type="entry name" value="RIBONUCLEASE T2"/>
    <property type="match status" value="1"/>
</dbReference>
<gene>
    <name evidence="3" type="ORF">C8A03DRAFT_13473</name>
</gene>
<evidence type="ECO:0000313" key="3">
    <source>
        <dbReference type="EMBL" id="KAK4240172.1"/>
    </source>
</evidence>
<dbReference type="GO" id="GO:0003723">
    <property type="term" value="F:RNA binding"/>
    <property type="evidence" value="ECO:0007669"/>
    <property type="project" value="InterPro"/>
</dbReference>
<organism evidence="3 4">
    <name type="scientific">Achaetomium macrosporum</name>
    <dbReference type="NCBI Taxonomy" id="79813"/>
    <lineage>
        <taxon>Eukaryota</taxon>
        <taxon>Fungi</taxon>
        <taxon>Dikarya</taxon>
        <taxon>Ascomycota</taxon>
        <taxon>Pezizomycotina</taxon>
        <taxon>Sordariomycetes</taxon>
        <taxon>Sordariomycetidae</taxon>
        <taxon>Sordariales</taxon>
        <taxon>Chaetomiaceae</taxon>
        <taxon>Achaetomium</taxon>
    </lineage>
</organism>
<dbReference type="SUPFAM" id="SSF55895">
    <property type="entry name" value="Ribonuclease Rh-like"/>
    <property type="match status" value="1"/>
</dbReference>
<dbReference type="PANTHER" id="PTHR11240:SF22">
    <property type="entry name" value="RIBONUCLEASE T2"/>
    <property type="match status" value="1"/>
</dbReference>
<dbReference type="Proteomes" id="UP001303760">
    <property type="component" value="Unassembled WGS sequence"/>
</dbReference>
<proteinExistence type="inferred from homology"/>
<dbReference type="CDD" id="cd00374">
    <property type="entry name" value="RNase_T2"/>
    <property type="match status" value="1"/>
</dbReference>
<sequence length="303" mass="33393">MAPSLRAIVSYTSSLVSRIPFFGSNDIRDVSPYEPLSAAPFCPFDGPMSCHNDTPVTGDSCCFVYPGGRMLLAQGWDQDIHAHGAEEDWTLRGLWPDLCDGSKADSCSLTPQYTNITAIHRYYGQDELLEFMDRYWLAASGPNADLWTSEFNKHGACINTLAPACYGASHRPGIEVVDYFARAAALFRTLDTYRALEQAGIVPDAGRQYALADVRKALERFSGGRVVLRCSGATEEEEDGGEELNRRGKGKVLREVRYVFFIRGSLQTGQFVPAQELGLGEDGDAGNCEPRVRYLPKRGKGEL</sequence>
<name>A0AAN7CFK0_9PEZI</name>
<dbReference type="GO" id="GO:0033897">
    <property type="term" value="F:ribonuclease T2 activity"/>
    <property type="evidence" value="ECO:0007669"/>
    <property type="project" value="InterPro"/>
</dbReference>
<dbReference type="EMBL" id="MU860046">
    <property type="protein sequence ID" value="KAK4240172.1"/>
    <property type="molecule type" value="Genomic_DNA"/>
</dbReference>
<accession>A0AAN7CFK0</accession>
<comment type="caution">
    <text evidence="3">The sequence shown here is derived from an EMBL/GenBank/DDBJ whole genome shotgun (WGS) entry which is preliminary data.</text>
</comment>
<dbReference type="GO" id="GO:0005576">
    <property type="term" value="C:extracellular region"/>
    <property type="evidence" value="ECO:0007669"/>
    <property type="project" value="TreeGrafter"/>
</dbReference>
<dbReference type="InterPro" id="IPR036430">
    <property type="entry name" value="RNase_T2-like_sf"/>
</dbReference>
<dbReference type="Pfam" id="PF00445">
    <property type="entry name" value="Ribonuclease_T2"/>
    <property type="match status" value="1"/>
</dbReference>
<evidence type="ECO:0000256" key="2">
    <source>
        <dbReference type="RuleBase" id="RU004328"/>
    </source>
</evidence>
<keyword evidence="4" id="KW-1185">Reference proteome</keyword>
<evidence type="ECO:0000256" key="1">
    <source>
        <dbReference type="ARBA" id="ARBA00007469"/>
    </source>
</evidence>
<protein>
    <submittedName>
        <fullName evidence="3">Ribonuclease T2</fullName>
    </submittedName>
</protein>
<dbReference type="Gene3D" id="3.90.730.10">
    <property type="entry name" value="Ribonuclease T2-like"/>
    <property type="match status" value="1"/>
</dbReference>
<reference evidence="3" key="1">
    <citation type="journal article" date="2023" name="Mol. Phylogenet. Evol.">
        <title>Genome-scale phylogeny and comparative genomics of the fungal order Sordariales.</title>
        <authorList>
            <person name="Hensen N."/>
            <person name="Bonometti L."/>
            <person name="Westerberg I."/>
            <person name="Brannstrom I.O."/>
            <person name="Guillou S."/>
            <person name="Cros-Aarteil S."/>
            <person name="Calhoun S."/>
            <person name="Haridas S."/>
            <person name="Kuo A."/>
            <person name="Mondo S."/>
            <person name="Pangilinan J."/>
            <person name="Riley R."/>
            <person name="LaButti K."/>
            <person name="Andreopoulos B."/>
            <person name="Lipzen A."/>
            <person name="Chen C."/>
            <person name="Yan M."/>
            <person name="Daum C."/>
            <person name="Ng V."/>
            <person name="Clum A."/>
            <person name="Steindorff A."/>
            <person name="Ohm R.A."/>
            <person name="Martin F."/>
            <person name="Silar P."/>
            <person name="Natvig D.O."/>
            <person name="Lalanne C."/>
            <person name="Gautier V."/>
            <person name="Ament-Velasquez S.L."/>
            <person name="Kruys A."/>
            <person name="Hutchinson M.I."/>
            <person name="Powell A.J."/>
            <person name="Barry K."/>
            <person name="Miller A.N."/>
            <person name="Grigoriev I.V."/>
            <person name="Debuchy R."/>
            <person name="Gladieux P."/>
            <person name="Hiltunen Thoren M."/>
            <person name="Johannesson H."/>
        </authorList>
    </citation>
    <scope>NUCLEOTIDE SEQUENCE</scope>
    <source>
        <strain evidence="3">CBS 532.94</strain>
    </source>
</reference>
<dbReference type="AlphaFoldDB" id="A0AAN7CFK0"/>
<reference evidence="3" key="2">
    <citation type="submission" date="2023-05" db="EMBL/GenBank/DDBJ databases">
        <authorList>
            <consortium name="Lawrence Berkeley National Laboratory"/>
            <person name="Steindorff A."/>
            <person name="Hensen N."/>
            <person name="Bonometti L."/>
            <person name="Westerberg I."/>
            <person name="Brannstrom I.O."/>
            <person name="Guillou S."/>
            <person name="Cros-Aarteil S."/>
            <person name="Calhoun S."/>
            <person name="Haridas S."/>
            <person name="Kuo A."/>
            <person name="Mondo S."/>
            <person name="Pangilinan J."/>
            <person name="Riley R."/>
            <person name="Labutti K."/>
            <person name="Andreopoulos B."/>
            <person name="Lipzen A."/>
            <person name="Chen C."/>
            <person name="Yanf M."/>
            <person name="Daum C."/>
            <person name="Ng V."/>
            <person name="Clum A."/>
            <person name="Ohm R."/>
            <person name="Martin F."/>
            <person name="Silar P."/>
            <person name="Natvig D."/>
            <person name="Lalanne C."/>
            <person name="Gautier V."/>
            <person name="Ament-Velasquez S.L."/>
            <person name="Kruys A."/>
            <person name="Hutchinson M.I."/>
            <person name="Powell A.J."/>
            <person name="Barry K."/>
            <person name="Miller A.N."/>
            <person name="Grigoriev I.V."/>
            <person name="Debuchy R."/>
            <person name="Gladieux P."/>
            <person name="Thoren M.H."/>
            <person name="Johannesson H."/>
        </authorList>
    </citation>
    <scope>NUCLEOTIDE SEQUENCE</scope>
    <source>
        <strain evidence="3">CBS 532.94</strain>
    </source>
</reference>
<evidence type="ECO:0000313" key="4">
    <source>
        <dbReference type="Proteomes" id="UP001303760"/>
    </source>
</evidence>
<comment type="similarity">
    <text evidence="1 2">Belongs to the RNase T2 family.</text>
</comment>